<dbReference type="PANTHER" id="PTHR43630">
    <property type="entry name" value="POLY-BETA-1,6-N-ACETYL-D-GLUCOSAMINE SYNTHASE"/>
    <property type="match status" value="1"/>
</dbReference>
<dbReference type="RefSeq" id="WP_093329141.1">
    <property type="nucleotide sequence ID" value="NZ_AP027363.1"/>
</dbReference>
<keyword evidence="4" id="KW-0472">Membrane</keyword>
<evidence type="ECO:0000256" key="4">
    <source>
        <dbReference type="SAM" id="Phobius"/>
    </source>
</evidence>
<evidence type="ECO:0000256" key="1">
    <source>
        <dbReference type="ARBA" id="ARBA00006739"/>
    </source>
</evidence>
<comment type="similarity">
    <text evidence="1">Belongs to the glycosyltransferase 2 family.</text>
</comment>
<dbReference type="AlphaFoldDB" id="A0A1I0DXH2"/>
<dbReference type="SUPFAM" id="SSF53448">
    <property type="entry name" value="Nucleotide-diphospho-sugar transferases"/>
    <property type="match status" value="1"/>
</dbReference>
<protein>
    <submittedName>
        <fullName evidence="6">Glycosyltransferase, catalytic subunit of cellulose synthase and poly-beta-1,6-N-acetylglucosamine synthase</fullName>
    </submittedName>
</protein>
<keyword evidence="7" id="KW-1185">Reference proteome</keyword>
<accession>A0A1I0DXH2</accession>
<proteinExistence type="inferred from homology"/>
<reference evidence="6 7" key="1">
    <citation type="submission" date="2016-10" db="EMBL/GenBank/DDBJ databases">
        <authorList>
            <person name="de Groot N.N."/>
        </authorList>
    </citation>
    <scope>NUCLEOTIDE SEQUENCE [LARGE SCALE GENOMIC DNA]</scope>
    <source>
        <strain evidence="6 7">DSM 19706</strain>
    </source>
</reference>
<dbReference type="CDD" id="cd06439">
    <property type="entry name" value="CESA_like_1"/>
    <property type="match status" value="1"/>
</dbReference>
<feature type="transmembrane region" description="Helical" evidence="4">
    <location>
        <begin position="292"/>
        <end position="310"/>
    </location>
</feature>
<evidence type="ECO:0000313" key="7">
    <source>
        <dbReference type="Proteomes" id="UP000199308"/>
    </source>
</evidence>
<dbReference type="OrthoDB" id="9766971at2"/>
<keyword evidence="4" id="KW-0812">Transmembrane</keyword>
<dbReference type="InterPro" id="IPR029044">
    <property type="entry name" value="Nucleotide-diphossugar_trans"/>
</dbReference>
<dbReference type="InterPro" id="IPR001173">
    <property type="entry name" value="Glyco_trans_2-like"/>
</dbReference>
<sequence length="382" mass="43351">METLLWLSIGLLVYSYLLYPFVLLVCSKLFNKSKTWCKNAQHLPDITVIISAFNEQSCIADRIKNLNHIDYPQHKIKLLVGSDGSTDDTNEILLALAKTTENLQVELFSQNRGKMSVLNDLIAKATTDIVVMSDANTEFAEDALIELTQPFVDENIGAVCGELVLYNAGCERNQDDKYWQYERFLKKHESNLNALLGANGAIYAFRKALYVPLAHDTIVDDFQIALHVRKQKQVVVYQQRALAFEEIAPDLSAEGQRRVRIGRGNYQAFFRMPWLLNPANGFLFFSYVSHKVLRWFAPHLMLIAIVTNVLLATTPFYVALLALQVLFYVLAFIGINLPTHSIAKQPIIKIIAFFTAMNVSLLKGFIQYFTTKSSGAWQRTVR</sequence>
<feature type="transmembrane region" description="Helical" evidence="4">
    <location>
        <begin position="316"/>
        <end position="335"/>
    </location>
</feature>
<keyword evidence="3 6" id="KW-0808">Transferase</keyword>
<evidence type="ECO:0000256" key="2">
    <source>
        <dbReference type="ARBA" id="ARBA00022676"/>
    </source>
</evidence>
<evidence type="ECO:0000259" key="5">
    <source>
        <dbReference type="Pfam" id="PF00535"/>
    </source>
</evidence>
<dbReference type="Pfam" id="PF00535">
    <property type="entry name" value="Glycos_transf_2"/>
    <property type="match status" value="1"/>
</dbReference>
<organism evidence="6 7">
    <name type="scientific">Thalassotalea agarivorans</name>
    <name type="common">Thalassomonas agarivorans</name>
    <dbReference type="NCBI Taxonomy" id="349064"/>
    <lineage>
        <taxon>Bacteria</taxon>
        <taxon>Pseudomonadati</taxon>
        <taxon>Pseudomonadota</taxon>
        <taxon>Gammaproteobacteria</taxon>
        <taxon>Alteromonadales</taxon>
        <taxon>Colwelliaceae</taxon>
        <taxon>Thalassotalea</taxon>
    </lineage>
</organism>
<feature type="transmembrane region" description="Helical" evidence="4">
    <location>
        <begin position="347"/>
        <end position="369"/>
    </location>
</feature>
<dbReference type="STRING" id="349064.SAMN05660429_01633"/>
<dbReference type="EMBL" id="FOHK01000007">
    <property type="protein sequence ID" value="SET37101.1"/>
    <property type="molecule type" value="Genomic_DNA"/>
</dbReference>
<feature type="transmembrane region" description="Helical" evidence="4">
    <location>
        <begin position="6"/>
        <end position="26"/>
    </location>
</feature>
<feature type="domain" description="Glycosyltransferase 2-like" evidence="5">
    <location>
        <begin position="47"/>
        <end position="207"/>
    </location>
</feature>
<gene>
    <name evidence="6" type="ORF">SAMN05660429_01633</name>
</gene>
<keyword evidence="4" id="KW-1133">Transmembrane helix</keyword>
<dbReference type="PANTHER" id="PTHR43630:SF1">
    <property type="entry name" value="POLY-BETA-1,6-N-ACETYL-D-GLUCOSAMINE SYNTHASE"/>
    <property type="match status" value="1"/>
</dbReference>
<dbReference type="Gene3D" id="3.90.550.10">
    <property type="entry name" value="Spore Coat Polysaccharide Biosynthesis Protein SpsA, Chain A"/>
    <property type="match status" value="1"/>
</dbReference>
<evidence type="ECO:0000256" key="3">
    <source>
        <dbReference type="ARBA" id="ARBA00022679"/>
    </source>
</evidence>
<keyword evidence="2" id="KW-0328">Glycosyltransferase</keyword>
<dbReference type="GO" id="GO:0016757">
    <property type="term" value="F:glycosyltransferase activity"/>
    <property type="evidence" value="ECO:0007669"/>
    <property type="project" value="UniProtKB-KW"/>
</dbReference>
<name>A0A1I0DXH2_THASX</name>
<dbReference type="Proteomes" id="UP000199308">
    <property type="component" value="Unassembled WGS sequence"/>
</dbReference>
<evidence type="ECO:0000313" key="6">
    <source>
        <dbReference type="EMBL" id="SET37101.1"/>
    </source>
</evidence>